<dbReference type="GO" id="GO:0017001">
    <property type="term" value="P:antibiotic catabolic process"/>
    <property type="evidence" value="ECO:0007669"/>
    <property type="project" value="UniProtKB-ARBA"/>
</dbReference>
<dbReference type="InterPro" id="IPR036866">
    <property type="entry name" value="RibonucZ/Hydroxyglut_hydro"/>
</dbReference>
<dbReference type="OrthoDB" id="420651at2"/>
<dbReference type="RefSeq" id="WP_110169675.1">
    <property type="nucleotide sequence ID" value="NZ_CP015136.1"/>
</dbReference>
<dbReference type="EMBL" id="CP015136">
    <property type="protein sequence ID" value="AMY07763.1"/>
    <property type="molecule type" value="Genomic_DNA"/>
</dbReference>
<dbReference type="KEGG" id="abac:LuPra_00944"/>
<dbReference type="Gene3D" id="3.60.15.10">
    <property type="entry name" value="Ribonuclease Z/Hydroxyacylglutathione hydrolase-like"/>
    <property type="match status" value="1"/>
</dbReference>
<evidence type="ECO:0000313" key="5">
    <source>
        <dbReference type="Proteomes" id="UP000076079"/>
    </source>
</evidence>
<dbReference type="InterPro" id="IPR050855">
    <property type="entry name" value="NDM-1-like"/>
</dbReference>
<evidence type="ECO:0000256" key="1">
    <source>
        <dbReference type="ARBA" id="ARBA00005250"/>
    </source>
</evidence>
<feature type="signal peptide" evidence="2">
    <location>
        <begin position="1"/>
        <end position="22"/>
    </location>
</feature>
<evidence type="ECO:0000256" key="2">
    <source>
        <dbReference type="SAM" id="SignalP"/>
    </source>
</evidence>
<dbReference type="SMART" id="SM00849">
    <property type="entry name" value="Lactamase_B"/>
    <property type="match status" value="1"/>
</dbReference>
<dbReference type="PANTHER" id="PTHR42951:SF4">
    <property type="entry name" value="ACYL-COENZYME A THIOESTERASE MBLAC2"/>
    <property type="match status" value="1"/>
</dbReference>
<dbReference type="STRING" id="1855912.LuPra_00944"/>
<reference evidence="5" key="2">
    <citation type="submission" date="2016-04" db="EMBL/GenBank/DDBJ databases">
        <title>First Complete Genome Sequence of a Subdivision 6 Acidobacterium.</title>
        <authorList>
            <person name="Huang S."/>
            <person name="Vieira S."/>
            <person name="Bunk B."/>
            <person name="Riedel T."/>
            <person name="Sproeer C."/>
            <person name="Overmann J."/>
        </authorList>
    </citation>
    <scope>NUCLEOTIDE SEQUENCE [LARGE SCALE GENOMIC DNA]</scope>
    <source>
        <strain evidence="5">DSM 100886 HEG_-6_39</strain>
    </source>
</reference>
<sequence length="496" mass="51313" precursor="true">MRLTTVPTAMLLLTLLATGAAAQDAASVVAAASKAMGVDTLNAITYSGTASNGAFGQSKAIGEPMGPVNVTTISRYTRTLTFGPAAEPAALVSRATGPTQPPTIPGVPAQAAGVFNQNITGAQAGSTWAQALNVWTTPWGFLKAAAGREAKVQRQGGLQVVSFSPANLTSPSGQTYTVTGYVNDQNLVTKVETRVDNAVVGDLLVEFDYSNYRSMNGVQVPGRIVQRQAGMQTFDATIDAATPNPANLVELLTPPPPAAGAPAAPAAALPAAAASAPPVEKLGEGVFKIGGNYASLAVDMGDHILVVESGQSDGRGMAVMAAARQAIPGKTIRFVVNSHAHFDHASGLGAAVAEGATILTHRNNEQVLERLLAGPRTLIGDSLSKVPSRRKDVVQAVGDRDIRKGSNGKIVELHHAPNEHSDGMLVVYLPAEKLVWTADVSIVNSTPVQLATVKAVAATLDRLKLDYTVWLPAHPPNPDRPLTKDDVVKAVGAAAP</sequence>
<keyword evidence="2" id="KW-0732">Signal</keyword>
<dbReference type="SUPFAM" id="SSF56281">
    <property type="entry name" value="Metallo-hydrolase/oxidoreductase"/>
    <property type="match status" value="1"/>
</dbReference>
<protein>
    <submittedName>
        <fullName evidence="4">Metallo-beta-lactamase superfamily protein</fullName>
    </submittedName>
</protein>
<evidence type="ECO:0000313" key="4">
    <source>
        <dbReference type="EMBL" id="AMY07763.1"/>
    </source>
</evidence>
<feature type="domain" description="Metallo-beta-lactamase" evidence="3">
    <location>
        <begin position="291"/>
        <end position="474"/>
    </location>
</feature>
<dbReference type="PANTHER" id="PTHR42951">
    <property type="entry name" value="METALLO-BETA-LACTAMASE DOMAIN-CONTAINING"/>
    <property type="match status" value="1"/>
</dbReference>
<dbReference type="Pfam" id="PF00753">
    <property type="entry name" value="Lactamase_B"/>
    <property type="match status" value="1"/>
</dbReference>
<dbReference type="Proteomes" id="UP000076079">
    <property type="component" value="Chromosome"/>
</dbReference>
<accession>A0A143PHN5</accession>
<organism evidence="4 5">
    <name type="scientific">Luteitalea pratensis</name>
    <dbReference type="NCBI Taxonomy" id="1855912"/>
    <lineage>
        <taxon>Bacteria</taxon>
        <taxon>Pseudomonadati</taxon>
        <taxon>Acidobacteriota</taxon>
        <taxon>Vicinamibacteria</taxon>
        <taxon>Vicinamibacterales</taxon>
        <taxon>Vicinamibacteraceae</taxon>
        <taxon>Luteitalea</taxon>
    </lineage>
</organism>
<name>A0A143PHN5_LUTPR</name>
<dbReference type="InterPro" id="IPR001279">
    <property type="entry name" value="Metallo-B-lactamas"/>
</dbReference>
<gene>
    <name evidence="4" type="ORF">LuPra_00944</name>
</gene>
<evidence type="ECO:0000259" key="3">
    <source>
        <dbReference type="SMART" id="SM00849"/>
    </source>
</evidence>
<proteinExistence type="inferred from homology"/>
<keyword evidence="5" id="KW-1185">Reference proteome</keyword>
<comment type="similarity">
    <text evidence="1">Belongs to the metallo-beta-lactamase superfamily. Class-B beta-lactamase family.</text>
</comment>
<reference evidence="4 5" key="1">
    <citation type="journal article" date="2016" name="Genome Announc.">
        <title>First Complete Genome Sequence of a Subdivision 6 Acidobacterium Strain.</title>
        <authorList>
            <person name="Huang S."/>
            <person name="Vieira S."/>
            <person name="Bunk B."/>
            <person name="Riedel T."/>
            <person name="Sproer C."/>
            <person name="Overmann J."/>
        </authorList>
    </citation>
    <scope>NUCLEOTIDE SEQUENCE [LARGE SCALE GENOMIC DNA]</scope>
    <source>
        <strain evidence="5">DSM 100886 HEG_-6_39</strain>
    </source>
</reference>
<dbReference type="AlphaFoldDB" id="A0A143PHN5"/>
<feature type="chain" id="PRO_5007511349" evidence="2">
    <location>
        <begin position="23"/>
        <end position="496"/>
    </location>
</feature>